<dbReference type="EMBL" id="JBEPCU010001001">
    <property type="protein sequence ID" value="MER6982336.1"/>
    <property type="molecule type" value="Genomic_DNA"/>
</dbReference>
<protein>
    <submittedName>
        <fullName evidence="3">Uncharacterized protein</fullName>
    </submittedName>
</protein>
<name>A0ABV1WEX0_9ACTN</name>
<keyword evidence="4" id="KW-1185">Reference proteome</keyword>
<proteinExistence type="predicted"/>
<feature type="transmembrane region" description="Helical" evidence="2">
    <location>
        <begin position="148"/>
        <end position="168"/>
    </location>
</feature>
<feature type="region of interest" description="Disordered" evidence="1">
    <location>
        <begin position="231"/>
        <end position="263"/>
    </location>
</feature>
<sequence>MSQTPETPQPRQPGVRYKKETRERPVTTVIDGRASTRMVTEEVWVALPPRDWDEIIRRGAITVAVIVTLLAAAGTTASVGGLMSRMLHPVVSYAVGVVYTASWLVCVGIEQIERVDADRAARARNAGWVMLLGGMAAVITYGQVLDQLAAGIVGSFLDAAAKGLWWLIMGLDRVKLNPDVAHWVADREQEMAGRHLLGVRLARLNRRAVQMRAAGPEFRAAEAIIAGAAQPRQVTASDTSGQTADAVSGQPVQTPPEPPTPPV</sequence>
<keyword evidence="2" id="KW-0472">Membrane</keyword>
<feature type="compositionally biased region" description="Pro residues" evidence="1">
    <location>
        <begin position="253"/>
        <end position="263"/>
    </location>
</feature>
<comment type="caution">
    <text evidence="3">The sequence shown here is derived from an EMBL/GenBank/DDBJ whole genome shotgun (WGS) entry which is preliminary data.</text>
</comment>
<keyword evidence="2" id="KW-1133">Transmembrane helix</keyword>
<feature type="compositionally biased region" description="Polar residues" evidence="1">
    <location>
        <begin position="232"/>
        <end position="245"/>
    </location>
</feature>
<reference evidence="3 4" key="1">
    <citation type="submission" date="2024-06" db="EMBL/GenBank/DDBJ databases">
        <title>The Natural Products Discovery Center: Release of the First 8490 Sequenced Strains for Exploring Actinobacteria Biosynthetic Diversity.</title>
        <authorList>
            <person name="Kalkreuter E."/>
            <person name="Kautsar S.A."/>
            <person name="Yang D."/>
            <person name="Bader C.D."/>
            <person name="Teijaro C.N."/>
            <person name="Fluegel L."/>
            <person name="Davis C.M."/>
            <person name="Simpson J.R."/>
            <person name="Lauterbach L."/>
            <person name="Steele A.D."/>
            <person name="Gui C."/>
            <person name="Meng S."/>
            <person name="Li G."/>
            <person name="Viehrig K."/>
            <person name="Ye F."/>
            <person name="Su P."/>
            <person name="Kiefer A.F."/>
            <person name="Nichols A."/>
            <person name="Cepeda A.J."/>
            <person name="Yan W."/>
            <person name="Fan B."/>
            <person name="Jiang Y."/>
            <person name="Adhikari A."/>
            <person name="Zheng C.-J."/>
            <person name="Schuster L."/>
            <person name="Cowan T.M."/>
            <person name="Smanski M.J."/>
            <person name="Chevrette M.G."/>
            <person name="De Carvalho L.P.S."/>
            <person name="Shen B."/>
        </authorList>
    </citation>
    <scope>NUCLEOTIDE SEQUENCE [LARGE SCALE GENOMIC DNA]</scope>
    <source>
        <strain evidence="3 4">NPDC000634</strain>
    </source>
</reference>
<feature type="transmembrane region" description="Helical" evidence="2">
    <location>
        <begin position="121"/>
        <end position="142"/>
    </location>
</feature>
<evidence type="ECO:0000256" key="1">
    <source>
        <dbReference type="SAM" id="MobiDB-lite"/>
    </source>
</evidence>
<accession>A0ABV1WEX0</accession>
<evidence type="ECO:0000256" key="2">
    <source>
        <dbReference type="SAM" id="Phobius"/>
    </source>
</evidence>
<dbReference type="Proteomes" id="UP001458415">
    <property type="component" value="Unassembled WGS sequence"/>
</dbReference>
<organism evidence="3 4">
    <name type="scientific">Streptomyces carpinensis</name>
    <dbReference type="NCBI Taxonomy" id="66369"/>
    <lineage>
        <taxon>Bacteria</taxon>
        <taxon>Bacillati</taxon>
        <taxon>Actinomycetota</taxon>
        <taxon>Actinomycetes</taxon>
        <taxon>Kitasatosporales</taxon>
        <taxon>Streptomycetaceae</taxon>
        <taxon>Streptomyces</taxon>
    </lineage>
</organism>
<evidence type="ECO:0000313" key="4">
    <source>
        <dbReference type="Proteomes" id="UP001458415"/>
    </source>
</evidence>
<evidence type="ECO:0000313" key="3">
    <source>
        <dbReference type="EMBL" id="MER6982336.1"/>
    </source>
</evidence>
<feature type="region of interest" description="Disordered" evidence="1">
    <location>
        <begin position="1"/>
        <end position="23"/>
    </location>
</feature>
<keyword evidence="2" id="KW-0812">Transmembrane</keyword>
<feature type="transmembrane region" description="Helical" evidence="2">
    <location>
        <begin position="60"/>
        <end position="84"/>
    </location>
</feature>
<feature type="transmembrane region" description="Helical" evidence="2">
    <location>
        <begin position="90"/>
        <end position="109"/>
    </location>
</feature>
<gene>
    <name evidence="3" type="ORF">ABT317_36555</name>
</gene>
<feature type="non-terminal residue" evidence="3">
    <location>
        <position position="263"/>
    </location>
</feature>